<evidence type="ECO:0000256" key="3">
    <source>
        <dbReference type="ARBA" id="ARBA00022670"/>
    </source>
</evidence>
<dbReference type="GO" id="GO:0008270">
    <property type="term" value="F:zinc ion binding"/>
    <property type="evidence" value="ECO:0007669"/>
    <property type="project" value="InterPro"/>
</dbReference>
<dbReference type="PRINTS" id="PR00756">
    <property type="entry name" value="ALADIPTASE"/>
</dbReference>
<dbReference type="InterPro" id="IPR045357">
    <property type="entry name" value="Aminopeptidase_N-like_N"/>
</dbReference>
<dbReference type="InterPro" id="IPR001930">
    <property type="entry name" value="Peptidase_M1"/>
</dbReference>
<feature type="non-terminal residue" evidence="10">
    <location>
        <position position="1"/>
    </location>
</feature>
<dbReference type="EMBL" id="BTSX01000001">
    <property type="protein sequence ID" value="GMS80870.1"/>
    <property type="molecule type" value="Genomic_DNA"/>
</dbReference>
<dbReference type="AlphaFoldDB" id="A0AAV5SD83"/>
<feature type="non-terminal residue" evidence="10">
    <location>
        <position position="470"/>
    </location>
</feature>
<dbReference type="Pfam" id="PF17900">
    <property type="entry name" value="Peptidase_M1_N"/>
    <property type="match status" value="1"/>
</dbReference>
<dbReference type="Proteomes" id="UP001432027">
    <property type="component" value="Unassembled WGS sequence"/>
</dbReference>
<evidence type="ECO:0000256" key="5">
    <source>
        <dbReference type="ARBA" id="ARBA00022801"/>
    </source>
</evidence>
<dbReference type="Gene3D" id="2.60.40.1910">
    <property type="match status" value="1"/>
</dbReference>
<feature type="domain" description="Aminopeptidase N-like N-terminal" evidence="9">
    <location>
        <begin position="7"/>
        <end position="100"/>
    </location>
</feature>
<dbReference type="SUPFAM" id="SSF55486">
    <property type="entry name" value="Metalloproteases ('zincins'), catalytic domain"/>
    <property type="match status" value="1"/>
</dbReference>
<evidence type="ECO:0000256" key="2">
    <source>
        <dbReference type="ARBA" id="ARBA00010136"/>
    </source>
</evidence>
<evidence type="ECO:0000313" key="10">
    <source>
        <dbReference type="EMBL" id="GMS80870.1"/>
    </source>
</evidence>
<comment type="caution">
    <text evidence="10">The sequence shown here is derived from an EMBL/GenBank/DDBJ whole genome shotgun (WGS) entry which is preliminary data.</text>
</comment>
<dbReference type="GO" id="GO:0016020">
    <property type="term" value="C:membrane"/>
    <property type="evidence" value="ECO:0007669"/>
    <property type="project" value="TreeGrafter"/>
</dbReference>
<dbReference type="GO" id="GO:0043171">
    <property type="term" value="P:peptide catabolic process"/>
    <property type="evidence" value="ECO:0007669"/>
    <property type="project" value="TreeGrafter"/>
</dbReference>
<dbReference type="InterPro" id="IPR050344">
    <property type="entry name" value="Peptidase_M1_aminopeptidases"/>
</dbReference>
<keyword evidence="3" id="KW-0645">Protease</keyword>
<evidence type="ECO:0000256" key="6">
    <source>
        <dbReference type="ARBA" id="ARBA00022833"/>
    </source>
</evidence>
<keyword evidence="6" id="KW-0862">Zinc</keyword>
<evidence type="ECO:0000259" key="8">
    <source>
        <dbReference type="Pfam" id="PF01433"/>
    </source>
</evidence>
<dbReference type="Gene3D" id="2.60.40.1730">
    <property type="entry name" value="tricorn interacting facor f3 domain"/>
    <property type="match status" value="1"/>
</dbReference>
<reference evidence="10" key="1">
    <citation type="submission" date="2023-10" db="EMBL/GenBank/DDBJ databases">
        <title>Genome assembly of Pristionchus species.</title>
        <authorList>
            <person name="Yoshida K."/>
            <person name="Sommer R.J."/>
        </authorList>
    </citation>
    <scope>NUCLEOTIDE SEQUENCE</scope>
    <source>
        <strain evidence="10">RS0144</strain>
    </source>
</reference>
<dbReference type="SUPFAM" id="SSF63737">
    <property type="entry name" value="Leukotriene A4 hydrolase N-terminal domain"/>
    <property type="match status" value="1"/>
</dbReference>
<dbReference type="InterPro" id="IPR014782">
    <property type="entry name" value="Peptidase_M1_dom"/>
</dbReference>
<dbReference type="PANTHER" id="PTHR11533">
    <property type="entry name" value="PROTEASE M1 ZINC METALLOPROTEASE"/>
    <property type="match status" value="1"/>
</dbReference>
<dbReference type="PANTHER" id="PTHR11533:SF299">
    <property type="entry name" value="AMINOPEPTIDASE"/>
    <property type="match status" value="1"/>
</dbReference>
<keyword evidence="11" id="KW-1185">Reference proteome</keyword>
<accession>A0AAV5SD83</accession>
<protein>
    <recommendedName>
        <fullName evidence="12">Peptidase</fullName>
    </recommendedName>
</protein>
<dbReference type="InterPro" id="IPR042097">
    <property type="entry name" value="Aminopeptidase_N-like_N_sf"/>
</dbReference>
<name>A0AAV5SD83_9BILA</name>
<dbReference type="GO" id="GO:0005737">
    <property type="term" value="C:cytoplasm"/>
    <property type="evidence" value="ECO:0007669"/>
    <property type="project" value="TreeGrafter"/>
</dbReference>
<evidence type="ECO:0000256" key="7">
    <source>
        <dbReference type="ARBA" id="ARBA00023049"/>
    </source>
</evidence>
<gene>
    <name evidence="10" type="ORF">PENTCL1PPCAC_3045</name>
</gene>
<dbReference type="InterPro" id="IPR027268">
    <property type="entry name" value="Peptidase_M4/M1_CTD_sf"/>
</dbReference>
<dbReference type="GO" id="GO:0005615">
    <property type="term" value="C:extracellular space"/>
    <property type="evidence" value="ECO:0007669"/>
    <property type="project" value="TreeGrafter"/>
</dbReference>
<evidence type="ECO:0000256" key="4">
    <source>
        <dbReference type="ARBA" id="ARBA00022723"/>
    </source>
</evidence>
<proteinExistence type="inferred from homology"/>
<keyword evidence="7" id="KW-0482">Metalloprotease</keyword>
<dbReference type="Pfam" id="PF01433">
    <property type="entry name" value="Peptidase_M1"/>
    <property type="match status" value="1"/>
</dbReference>
<dbReference type="Gene3D" id="1.10.390.10">
    <property type="entry name" value="Neutral Protease Domain 2"/>
    <property type="match status" value="1"/>
</dbReference>
<organism evidence="10 11">
    <name type="scientific">Pristionchus entomophagus</name>
    <dbReference type="NCBI Taxonomy" id="358040"/>
    <lineage>
        <taxon>Eukaryota</taxon>
        <taxon>Metazoa</taxon>
        <taxon>Ecdysozoa</taxon>
        <taxon>Nematoda</taxon>
        <taxon>Chromadorea</taxon>
        <taxon>Rhabditida</taxon>
        <taxon>Rhabditina</taxon>
        <taxon>Diplogasteromorpha</taxon>
        <taxon>Diplogasteroidea</taxon>
        <taxon>Neodiplogasteridae</taxon>
        <taxon>Pristionchus</taxon>
    </lineage>
</organism>
<comment type="similarity">
    <text evidence="2">Belongs to the peptidase M1 family.</text>
</comment>
<dbReference type="GO" id="GO:0042277">
    <property type="term" value="F:peptide binding"/>
    <property type="evidence" value="ECO:0007669"/>
    <property type="project" value="TreeGrafter"/>
</dbReference>
<keyword evidence="4" id="KW-0479">Metal-binding</keyword>
<evidence type="ECO:0000313" key="11">
    <source>
        <dbReference type="Proteomes" id="UP001432027"/>
    </source>
</evidence>
<keyword evidence="5" id="KW-0378">Hydrolase</keyword>
<dbReference type="GO" id="GO:0070006">
    <property type="term" value="F:metalloaminopeptidase activity"/>
    <property type="evidence" value="ECO:0007669"/>
    <property type="project" value="TreeGrafter"/>
</dbReference>
<evidence type="ECO:0000256" key="1">
    <source>
        <dbReference type="ARBA" id="ARBA00001947"/>
    </source>
</evidence>
<feature type="domain" description="Peptidase M1 membrane alanine aminopeptidase" evidence="8">
    <location>
        <begin position="139"/>
        <end position="324"/>
    </location>
</feature>
<evidence type="ECO:0008006" key="12">
    <source>
        <dbReference type="Google" id="ProtNLM"/>
    </source>
</evidence>
<sequence>ISQLIWSGGATTDNAGAYEAWYAHDDGNLSVALTTHEESMHTRKWMPCFDEPRYKAPFKLSIEHPSHLIALSNARVVSIEKTAGRRTSSFERTWPISSYLYTFSVTDYVSQETSVDGLPVTVYVPPPLASSLPKAVKLIEEVIPLMLKTFSAVHISKKLDFVFFPDHVSAMENPGHISLGADYLDKKATLVHEMMHQYFGNLITMDWWSDLWINEGLTNFYEDIAIYGNRTLDLLLSLRGLRYNSIVGDVLDTSIPLHNAVHTFIESRHMFRNPYTKGGIVINMLREYVGKADFDAVIEKILDERANATLSLPQFYDYLSKIEGGIGEKAVKIARDFMEQANYPLLLVRHTNETTVIRQVRFHRGFAKEQQRDYDTRWTIPIHLTSLDGIYTRTLVMEKEEITVNNRGILIVDPSRVVNYRVVYDRQTYEAIRKSQLSEEDKDFMELDLVEAATLGYTDATTTYDVIMTR</sequence>
<dbReference type="GO" id="GO:0006508">
    <property type="term" value="P:proteolysis"/>
    <property type="evidence" value="ECO:0007669"/>
    <property type="project" value="UniProtKB-KW"/>
</dbReference>
<comment type="cofactor">
    <cofactor evidence="1">
        <name>Zn(2+)</name>
        <dbReference type="ChEBI" id="CHEBI:29105"/>
    </cofactor>
</comment>
<evidence type="ECO:0000259" key="9">
    <source>
        <dbReference type="Pfam" id="PF17900"/>
    </source>
</evidence>